<dbReference type="eggNOG" id="ENOG502QU9H">
    <property type="taxonomic scope" value="Eukaryota"/>
</dbReference>
<dbReference type="EMBL" id="GL996524">
    <property type="protein sequence ID" value="EGV63243.1"/>
    <property type="molecule type" value="Genomic_DNA"/>
</dbReference>
<accession>G3B5J4</accession>
<dbReference type="OrthoDB" id="6347512at2759"/>
<dbReference type="Proteomes" id="UP000000707">
    <property type="component" value="Unassembled WGS sequence"/>
</dbReference>
<reference evidence="1 2" key="1">
    <citation type="journal article" date="2011" name="Proc. Natl. Acad. Sci. U.S.A.">
        <title>Comparative genomics of xylose-fermenting fungi for enhanced biofuel production.</title>
        <authorList>
            <person name="Wohlbach D.J."/>
            <person name="Kuo A."/>
            <person name="Sato T.K."/>
            <person name="Potts K.M."/>
            <person name="Salamov A.A."/>
            <person name="LaButti K.M."/>
            <person name="Sun H."/>
            <person name="Clum A."/>
            <person name="Pangilinan J.L."/>
            <person name="Lindquist E.A."/>
            <person name="Lucas S."/>
            <person name="Lapidus A."/>
            <person name="Jin M."/>
            <person name="Gunawan C."/>
            <person name="Balan V."/>
            <person name="Dale B.E."/>
            <person name="Jeffries T.W."/>
            <person name="Zinkel R."/>
            <person name="Barry K.W."/>
            <person name="Grigoriev I.V."/>
            <person name="Gasch A.P."/>
        </authorList>
    </citation>
    <scope>NUCLEOTIDE SEQUENCE [LARGE SCALE GENOMIC DNA]</scope>
    <source>
        <strain evidence="2">ATCC 10573 / BCRC 21748 / CBS 615 / JCM 9827 / NBRC 10315 / NRRL Y-1498 / VKM Y-70</strain>
    </source>
</reference>
<proteinExistence type="predicted"/>
<gene>
    <name evidence="1" type="ORF">CANTEDRAFT_94010</name>
</gene>
<dbReference type="GeneID" id="18250348"/>
<dbReference type="KEGG" id="cten:18250348"/>
<sequence>MIQEAPGKDHIVSHVRALKSTLSQEKDERWQLIYSLEDSVSEIGLDQEMLSEVFDIIFDVSSKSLHSNEKRYLIRKVLVPNGLHELHIALVYRIIGSIGYPRVYYQNDKKVKQKKLPSNIQNSLLQWLIASIHLFGEHGFKALHKLSPILFNLLSFEFCRPLITNLIFLCLSNTNKTFKASGNHHKPIVKNWQIQTVVDLATKFPLDPSLKVLLVLFKEIISDLDYRSFSKAQYDTLNHIKAEASVLKIPRLECMEKMVTICEKRQQEKYRNHIFEVCQTQYATFRRNITKRRRLNTSEGVHNLEMIANGSKSSKISIHDITTLEELIIQFEQIEFVNFRNILLNPSYHNKQISFNYIIFKYMIDKEDKYFSDMTFFFDQAIPRLGETEFTFLEESIVELLGYYPSFLSLDSLQKGLSLPDWGPKLLRFCGPKTNPQVLKDLVALLSKKGNYKEIFLGVAELLNVSYKMAKEECIALMNELIPFVFELIEPSELSLEHKLSLLKLLRVIKIVDEDAMKDLNANVISLPSTLYYELLFTINPIVVSEACGFLAFSKTYKNYTAQEKVVINSIVFDTLNFLWRDKAFYKDTNSQRNSKGMYFAPEFINKLPTINVFNYTSLVQLENVGNMFHNPVWSYLVSQILWEIEDKWPHISTRHPGPVTKESVASLVNNPSIEWLDTDYDSLKVQVLRGLDKLGYNGLGDLLFGSLRTIASSRDESPLIIPETD</sequence>
<dbReference type="RefSeq" id="XP_006687036.1">
    <property type="nucleotide sequence ID" value="XM_006686973.1"/>
</dbReference>
<evidence type="ECO:0000313" key="2">
    <source>
        <dbReference type="Proteomes" id="UP000000707"/>
    </source>
</evidence>
<keyword evidence="2" id="KW-1185">Reference proteome</keyword>
<protein>
    <submittedName>
        <fullName evidence="1">Uncharacterized protein</fullName>
    </submittedName>
</protein>
<name>G3B5J4_CANTC</name>
<dbReference type="AlphaFoldDB" id="G3B5J4"/>
<organism evidence="2">
    <name type="scientific">Candida tenuis (strain ATCC 10573 / BCRC 21748 / CBS 615 / JCM 9827 / NBRC 10315 / NRRL Y-1498 / VKM Y-70)</name>
    <name type="common">Yeast</name>
    <name type="synonym">Yamadazyma tenuis</name>
    <dbReference type="NCBI Taxonomy" id="590646"/>
    <lineage>
        <taxon>Eukaryota</taxon>
        <taxon>Fungi</taxon>
        <taxon>Dikarya</taxon>
        <taxon>Ascomycota</taxon>
        <taxon>Saccharomycotina</taxon>
        <taxon>Pichiomycetes</taxon>
        <taxon>Debaryomycetaceae</taxon>
        <taxon>Yamadazyma</taxon>
    </lineage>
</organism>
<evidence type="ECO:0000313" key="1">
    <source>
        <dbReference type="EMBL" id="EGV63243.1"/>
    </source>
</evidence>
<dbReference type="STRING" id="590646.G3B5J4"/>
<dbReference type="HOGENOM" id="CLU_355687_0_0_1"/>